<feature type="transmembrane region" description="Helical" evidence="1">
    <location>
        <begin position="112"/>
        <end position="129"/>
    </location>
</feature>
<gene>
    <name evidence="2" type="ORF">BSZ36_01415</name>
</gene>
<dbReference type="RefSeq" id="WP_094545380.1">
    <property type="nucleotide sequence ID" value="NZ_MQWB01000001.1"/>
</dbReference>
<keyword evidence="1" id="KW-0812">Transmembrane</keyword>
<feature type="transmembrane region" description="Helical" evidence="1">
    <location>
        <begin position="12"/>
        <end position="35"/>
    </location>
</feature>
<protein>
    <submittedName>
        <fullName evidence="2">Uncharacterized protein</fullName>
    </submittedName>
</protein>
<name>A0A259TVK9_9BACT</name>
<keyword evidence="1" id="KW-1133">Transmembrane helix</keyword>
<sequence length="130" mass="13663">MPEPLAPEAGRVPGLTLIAWGLCALCAAVTVAVILREPTLNSVPRPSLGVLVLPYAPLAALAWWARRTATARWVALAGVVCVFALGAALWLAWTDVPMARLAAPRVIPSRQLVAVAVVAYVVSLARRAHG</sequence>
<proteinExistence type="predicted"/>
<feature type="transmembrane region" description="Helical" evidence="1">
    <location>
        <begin position="47"/>
        <end position="65"/>
    </location>
</feature>
<organism evidence="2 3">
    <name type="scientific">Rubricoccus marinus</name>
    <dbReference type="NCBI Taxonomy" id="716817"/>
    <lineage>
        <taxon>Bacteria</taxon>
        <taxon>Pseudomonadati</taxon>
        <taxon>Rhodothermota</taxon>
        <taxon>Rhodothermia</taxon>
        <taxon>Rhodothermales</taxon>
        <taxon>Rubricoccaceae</taxon>
        <taxon>Rubricoccus</taxon>
    </lineage>
</organism>
<reference evidence="2 3" key="1">
    <citation type="submission" date="2016-11" db="EMBL/GenBank/DDBJ databases">
        <title>Study of marine rhodopsin-containing bacteria.</title>
        <authorList>
            <person name="Yoshizawa S."/>
            <person name="Kumagai Y."/>
            <person name="Kogure K."/>
        </authorList>
    </citation>
    <scope>NUCLEOTIDE SEQUENCE [LARGE SCALE GENOMIC DNA]</scope>
    <source>
        <strain evidence="2 3">SG-29</strain>
    </source>
</reference>
<accession>A0A259TVK9</accession>
<keyword evidence="1" id="KW-0472">Membrane</keyword>
<feature type="transmembrane region" description="Helical" evidence="1">
    <location>
        <begin position="71"/>
        <end position="92"/>
    </location>
</feature>
<dbReference type="EMBL" id="MQWB01000001">
    <property type="protein sequence ID" value="OZC01761.1"/>
    <property type="molecule type" value="Genomic_DNA"/>
</dbReference>
<evidence type="ECO:0000256" key="1">
    <source>
        <dbReference type="SAM" id="Phobius"/>
    </source>
</evidence>
<comment type="caution">
    <text evidence="2">The sequence shown here is derived from an EMBL/GenBank/DDBJ whole genome shotgun (WGS) entry which is preliminary data.</text>
</comment>
<evidence type="ECO:0000313" key="2">
    <source>
        <dbReference type="EMBL" id="OZC01761.1"/>
    </source>
</evidence>
<keyword evidence="3" id="KW-1185">Reference proteome</keyword>
<dbReference type="Proteomes" id="UP000216446">
    <property type="component" value="Unassembled WGS sequence"/>
</dbReference>
<dbReference type="InParanoid" id="A0A259TVK9"/>
<evidence type="ECO:0000313" key="3">
    <source>
        <dbReference type="Proteomes" id="UP000216446"/>
    </source>
</evidence>
<dbReference type="AlphaFoldDB" id="A0A259TVK9"/>